<dbReference type="InterPro" id="IPR043128">
    <property type="entry name" value="Rev_trsase/Diguanyl_cyclase"/>
</dbReference>
<dbReference type="Pfam" id="PF00990">
    <property type="entry name" value="GGDEF"/>
    <property type="match status" value="1"/>
</dbReference>
<dbReference type="PROSITE" id="PS50883">
    <property type="entry name" value="EAL"/>
    <property type="match status" value="1"/>
</dbReference>
<sequence length="707" mass="79595">MWINRTELKTVWTVVLAAVAFAGIQWSGGWLQTPLDSLDRYAIHLILESLAFAVCFALLILGWMVFVPTLCRHRLMTAALFSAVGLLGLLHAISAPSMPLYEGAVGDTPSVLLEWIAESTGAVGLLVIFSLGNAQVKPQTRILAIIPVLVTVAVAAAFVFRAESWNISLIDSIEPYQQILTLLCYAATIFALLYRNRVERPESMLTIVQALIWLLLAKLEKMLGSGLGSPQDLFGEGFKLIGYYFLLKGIYFVLIEEPHRRQKKAEARIQYMAYHDELTALPNRRLFSERVRSEMTQSYKDGSRFALLWLDIDRFKTINDSMGHSFGDQLLVSIAKRLTANVNSPDNVFRLGGDEFTVLLSDIRDANEAEEEAQRLVDLFDQPLKAGPSAFHITGSVGLAIYPEDGQTLDLLLQNADTAMYGAKESRNGWKRYETRMNQKARERLLLENDLRIALELGQFRLVYQPLVDLSQDHLVGVEVLLRWQHPQKGEIPPSEFIPLCEENGFILPLGEWVLRNACRQMKSWHDLGLPPIVLSVNLSIRQFRQHDLCARIEKILSETGLPPRWLELEITESIMADVTYATEMLKQLKKLGVRISIDDFGTGYSSLYYLKRFPIDKLKIDRTFVDEVLTDRNDAAIVSGISAMALSLEIKVTAEGVENEGQVAFLKELKCQEAQGYYFSKPVPPDQFQSLYELDKSKRESAAANG</sequence>
<evidence type="ECO:0000313" key="4">
    <source>
        <dbReference type="EMBL" id="RED66432.1"/>
    </source>
</evidence>
<evidence type="ECO:0000259" key="2">
    <source>
        <dbReference type="PROSITE" id="PS50883"/>
    </source>
</evidence>
<dbReference type="InterPro" id="IPR029787">
    <property type="entry name" value="Nucleotide_cyclase"/>
</dbReference>
<dbReference type="Pfam" id="PF00563">
    <property type="entry name" value="EAL"/>
    <property type="match status" value="1"/>
</dbReference>
<feature type="transmembrane region" description="Helical" evidence="1">
    <location>
        <begin position="78"/>
        <end position="95"/>
    </location>
</feature>
<organism evidence="4 5">
    <name type="scientific">Cohnella phaseoli</name>
    <dbReference type="NCBI Taxonomy" id="456490"/>
    <lineage>
        <taxon>Bacteria</taxon>
        <taxon>Bacillati</taxon>
        <taxon>Bacillota</taxon>
        <taxon>Bacilli</taxon>
        <taxon>Bacillales</taxon>
        <taxon>Paenibacillaceae</taxon>
        <taxon>Cohnella</taxon>
    </lineage>
</organism>
<dbReference type="SUPFAM" id="SSF141868">
    <property type="entry name" value="EAL domain-like"/>
    <property type="match status" value="1"/>
</dbReference>
<feature type="transmembrane region" description="Helical" evidence="1">
    <location>
        <begin position="175"/>
        <end position="194"/>
    </location>
</feature>
<evidence type="ECO:0000256" key="1">
    <source>
        <dbReference type="SAM" id="Phobius"/>
    </source>
</evidence>
<gene>
    <name evidence="4" type="ORF">DFP98_11853</name>
</gene>
<dbReference type="InterPro" id="IPR035919">
    <property type="entry name" value="EAL_sf"/>
</dbReference>
<dbReference type="SUPFAM" id="SSF55073">
    <property type="entry name" value="Nucleotide cyclase"/>
    <property type="match status" value="1"/>
</dbReference>
<feature type="transmembrane region" description="Helical" evidence="1">
    <location>
        <begin position="115"/>
        <end position="134"/>
    </location>
</feature>
<feature type="domain" description="GGDEF" evidence="3">
    <location>
        <begin position="303"/>
        <end position="435"/>
    </location>
</feature>
<feature type="transmembrane region" description="Helical" evidence="1">
    <location>
        <begin position="237"/>
        <end position="255"/>
    </location>
</feature>
<dbReference type="InterPro" id="IPR000160">
    <property type="entry name" value="GGDEF_dom"/>
</dbReference>
<reference evidence="4 5" key="1">
    <citation type="submission" date="2018-07" db="EMBL/GenBank/DDBJ databases">
        <title>Genomic Encyclopedia of Type Strains, Phase III (KMG-III): the genomes of soil and plant-associated and newly described type strains.</title>
        <authorList>
            <person name="Whitman W."/>
        </authorList>
    </citation>
    <scope>NUCLEOTIDE SEQUENCE [LARGE SCALE GENOMIC DNA]</scope>
    <source>
        <strain evidence="4 5">CECT 7287</strain>
    </source>
</reference>
<dbReference type="EMBL" id="QRDZ01000018">
    <property type="protein sequence ID" value="RED66432.1"/>
    <property type="molecule type" value="Genomic_DNA"/>
</dbReference>
<keyword evidence="5" id="KW-1185">Reference proteome</keyword>
<dbReference type="Gene3D" id="3.30.70.270">
    <property type="match status" value="1"/>
</dbReference>
<dbReference type="SMART" id="SM00267">
    <property type="entry name" value="GGDEF"/>
    <property type="match status" value="1"/>
</dbReference>
<dbReference type="InterPro" id="IPR001633">
    <property type="entry name" value="EAL_dom"/>
</dbReference>
<evidence type="ECO:0000259" key="3">
    <source>
        <dbReference type="PROSITE" id="PS50887"/>
    </source>
</evidence>
<dbReference type="SMART" id="SM00052">
    <property type="entry name" value="EAL"/>
    <property type="match status" value="1"/>
</dbReference>
<dbReference type="InterPro" id="IPR052155">
    <property type="entry name" value="Biofilm_reg_signaling"/>
</dbReference>
<dbReference type="OrthoDB" id="9759607at2"/>
<dbReference type="Pfam" id="PF17159">
    <property type="entry name" value="MASE3"/>
    <property type="match status" value="1"/>
</dbReference>
<dbReference type="FunFam" id="3.20.20.450:FF:000001">
    <property type="entry name" value="Cyclic di-GMP phosphodiesterase yahA"/>
    <property type="match status" value="1"/>
</dbReference>
<dbReference type="PANTHER" id="PTHR44757">
    <property type="entry name" value="DIGUANYLATE CYCLASE DGCP"/>
    <property type="match status" value="1"/>
</dbReference>
<dbReference type="RefSeq" id="WP_116062666.1">
    <property type="nucleotide sequence ID" value="NZ_QRDZ01000018.1"/>
</dbReference>
<proteinExistence type="predicted"/>
<feature type="domain" description="EAL" evidence="2">
    <location>
        <begin position="444"/>
        <end position="697"/>
    </location>
</feature>
<name>A0A3D9IXG0_9BACL</name>
<dbReference type="Proteomes" id="UP000256977">
    <property type="component" value="Unassembled WGS sequence"/>
</dbReference>
<dbReference type="PANTHER" id="PTHR44757:SF2">
    <property type="entry name" value="BIOFILM ARCHITECTURE MAINTENANCE PROTEIN MBAA"/>
    <property type="match status" value="1"/>
</dbReference>
<evidence type="ECO:0000313" key="5">
    <source>
        <dbReference type="Proteomes" id="UP000256977"/>
    </source>
</evidence>
<dbReference type="InterPro" id="IPR033425">
    <property type="entry name" value="MASE3"/>
</dbReference>
<dbReference type="CDD" id="cd01949">
    <property type="entry name" value="GGDEF"/>
    <property type="match status" value="1"/>
</dbReference>
<dbReference type="PROSITE" id="PS50887">
    <property type="entry name" value="GGDEF"/>
    <property type="match status" value="1"/>
</dbReference>
<dbReference type="AlphaFoldDB" id="A0A3D9IXG0"/>
<dbReference type="NCBIfam" id="TIGR00254">
    <property type="entry name" value="GGDEF"/>
    <property type="match status" value="1"/>
</dbReference>
<comment type="caution">
    <text evidence="4">The sequence shown here is derived from an EMBL/GenBank/DDBJ whole genome shotgun (WGS) entry which is preliminary data.</text>
</comment>
<accession>A0A3D9IXG0</accession>
<keyword evidence="1" id="KW-1133">Transmembrane helix</keyword>
<dbReference type="Gene3D" id="3.20.20.450">
    <property type="entry name" value="EAL domain"/>
    <property type="match status" value="1"/>
</dbReference>
<keyword evidence="1" id="KW-0812">Transmembrane</keyword>
<protein>
    <submittedName>
        <fullName evidence="4">Diguanylate cyclase (GGDEF)-like protein</fullName>
    </submittedName>
</protein>
<dbReference type="CDD" id="cd01948">
    <property type="entry name" value="EAL"/>
    <property type="match status" value="1"/>
</dbReference>
<feature type="transmembrane region" description="Helical" evidence="1">
    <location>
        <begin position="43"/>
        <end position="66"/>
    </location>
</feature>
<keyword evidence="1" id="KW-0472">Membrane</keyword>
<feature type="transmembrane region" description="Helical" evidence="1">
    <location>
        <begin position="141"/>
        <end position="160"/>
    </location>
</feature>
<feature type="transmembrane region" description="Helical" evidence="1">
    <location>
        <begin position="12"/>
        <end position="31"/>
    </location>
</feature>